<gene>
    <name evidence="3" type="ORF">J5Y10_01595</name>
</gene>
<evidence type="ECO:0000313" key="4">
    <source>
        <dbReference type="Proteomes" id="UP000677537"/>
    </source>
</evidence>
<feature type="domain" description="Glycosyltransferase subfamily 4-like N-terminal" evidence="2">
    <location>
        <begin position="7"/>
        <end position="173"/>
    </location>
</feature>
<dbReference type="SUPFAM" id="SSF53756">
    <property type="entry name" value="UDP-Glycosyltransferase/glycogen phosphorylase"/>
    <property type="match status" value="1"/>
</dbReference>
<dbReference type="Pfam" id="PF13439">
    <property type="entry name" value="Glyco_transf_4"/>
    <property type="match status" value="1"/>
</dbReference>
<dbReference type="Gene3D" id="3.40.50.2000">
    <property type="entry name" value="Glycogen Phosphorylase B"/>
    <property type="match status" value="2"/>
</dbReference>
<accession>A0A940MZC4</accession>
<name>A0A940MZC4_9PROT</name>
<dbReference type="EMBL" id="JAGIZA010000001">
    <property type="protein sequence ID" value="MBP0491467.1"/>
    <property type="molecule type" value="Genomic_DNA"/>
</dbReference>
<dbReference type="InterPro" id="IPR001296">
    <property type="entry name" value="Glyco_trans_1"/>
</dbReference>
<dbReference type="InterPro" id="IPR028098">
    <property type="entry name" value="Glyco_trans_4-like_N"/>
</dbReference>
<protein>
    <submittedName>
        <fullName evidence="3">Glycosyltransferase</fullName>
    </submittedName>
</protein>
<evidence type="ECO:0000259" key="1">
    <source>
        <dbReference type="Pfam" id="PF00534"/>
    </source>
</evidence>
<evidence type="ECO:0000313" key="3">
    <source>
        <dbReference type="EMBL" id="MBP0491467.1"/>
    </source>
</evidence>
<dbReference type="AlphaFoldDB" id="A0A940MZC4"/>
<comment type="caution">
    <text evidence="3">The sequence shown here is derived from an EMBL/GenBank/DDBJ whole genome shotgun (WGS) entry which is preliminary data.</text>
</comment>
<organism evidence="3 4">
    <name type="scientific">Roseomonas indoligenes</name>
    <dbReference type="NCBI Taxonomy" id="2820811"/>
    <lineage>
        <taxon>Bacteria</taxon>
        <taxon>Pseudomonadati</taxon>
        <taxon>Pseudomonadota</taxon>
        <taxon>Alphaproteobacteria</taxon>
        <taxon>Acetobacterales</taxon>
        <taxon>Roseomonadaceae</taxon>
        <taxon>Roseomonas</taxon>
    </lineage>
</organism>
<evidence type="ECO:0000259" key="2">
    <source>
        <dbReference type="Pfam" id="PF13439"/>
    </source>
</evidence>
<sequence length="359" mass="36681">MTADAAGGVWTYALDLAEGLAAEGVAVVLAVLGPDPRPAQVARAEAVPGLELRITGLPLDWLAASAREVLDAGVAIAALARAEGADLVHLNSPAHAAGAAFPVPVVAVSHSCVATWWDAVRGGDLPEDFAWRTDLVRRGMLNARALVVPSGAFADATARQYGLPRPPSAVHNGRRAAPSVPPAADAPPLFAITAGRLWDEGKNLAALDRAAARLDLPVLAAGDLAGPNGARVEARHLRALGQLGGAALAGLLACRPIYVSLALYEPFGLAVTEAAQAGCALVLSDIPSFRELWEGAAVFVPARDEAAAADAIARLAADPAERARLGAAARDRAAGYTAEAMVRGMLGVYRGVLMQGVAA</sequence>
<dbReference type="PANTHER" id="PTHR12526">
    <property type="entry name" value="GLYCOSYLTRANSFERASE"/>
    <property type="match status" value="1"/>
</dbReference>
<feature type="domain" description="Glycosyl transferase family 1" evidence="1">
    <location>
        <begin position="238"/>
        <end position="331"/>
    </location>
</feature>
<dbReference type="GO" id="GO:0016757">
    <property type="term" value="F:glycosyltransferase activity"/>
    <property type="evidence" value="ECO:0007669"/>
    <property type="project" value="InterPro"/>
</dbReference>
<dbReference type="Pfam" id="PF00534">
    <property type="entry name" value="Glycos_transf_1"/>
    <property type="match status" value="1"/>
</dbReference>
<reference evidence="3" key="1">
    <citation type="submission" date="2021-03" db="EMBL/GenBank/DDBJ databases">
        <authorList>
            <person name="So Y."/>
        </authorList>
    </citation>
    <scope>NUCLEOTIDE SEQUENCE</scope>
    <source>
        <strain evidence="3">SG15</strain>
    </source>
</reference>
<keyword evidence="4" id="KW-1185">Reference proteome</keyword>
<dbReference type="Proteomes" id="UP000677537">
    <property type="component" value="Unassembled WGS sequence"/>
</dbReference>
<proteinExistence type="predicted"/>